<accession>A0A060T666</accession>
<dbReference type="GO" id="GO:0016706">
    <property type="term" value="F:2-oxoglutarate-dependent dioxygenase activity"/>
    <property type="evidence" value="ECO:0007669"/>
    <property type="project" value="TreeGrafter"/>
</dbReference>
<dbReference type="FunFam" id="3.60.130.10:FF:000003">
    <property type="entry name" value="Alpha-ketoglutarate-dependent taurine dioxygenase"/>
    <property type="match status" value="1"/>
</dbReference>
<dbReference type="SUPFAM" id="SSF51197">
    <property type="entry name" value="Clavaminate synthase-like"/>
    <property type="match status" value="1"/>
</dbReference>
<feature type="domain" description="TauD/TfdA-like" evidence="7">
    <location>
        <begin position="85"/>
        <end position="354"/>
    </location>
</feature>
<reference evidence="8" key="2">
    <citation type="submission" date="2014-06" db="EMBL/GenBank/DDBJ databases">
        <title>The complete genome of Blastobotrys (Arxula) adeninivorans LS3 - a yeast of biotechnological interest.</title>
        <authorList>
            <person name="Kunze G."/>
            <person name="Gaillardin C."/>
            <person name="Czernicka M."/>
            <person name="Durrens P."/>
            <person name="Martin T."/>
            <person name="Boer E."/>
            <person name="Gabaldon T."/>
            <person name="Cruz J."/>
            <person name="Talla E."/>
            <person name="Marck C."/>
            <person name="Goffeau A."/>
            <person name="Barbe V."/>
            <person name="Baret P."/>
            <person name="Baronian K."/>
            <person name="Beier S."/>
            <person name="Bleykasten C."/>
            <person name="Bode R."/>
            <person name="Casaregola S."/>
            <person name="Despons L."/>
            <person name="Fairhead C."/>
            <person name="Giersberg M."/>
            <person name="Gierski P."/>
            <person name="Hahnel U."/>
            <person name="Hartmann A."/>
            <person name="Jankowska D."/>
            <person name="Jubin C."/>
            <person name="Jung P."/>
            <person name="Lafontaine I."/>
            <person name="Leh-Louis V."/>
            <person name="Lemaire M."/>
            <person name="Marcet-Houben M."/>
            <person name="Mascher M."/>
            <person name="Morel G."/>
            <person name="Richard G.-F."/>
            <person name="Riechen J."/>
            <person name="Sacerdot C."/>
            <person name="Sarkar A."/>
            <person name="Savel G."/>
            <person name="Schacherer J."/>
            <person name="Sherman D."/>
            <person name="Straub M.-L."/>
            <person name="Stein N."/>
            <person name="Thierry A."/>
            <person name="Trautwein-Schult A."/>
            <person name="Westhof E."/>
            <person name="Worch S."/>
            <person name="Dujon B."/>
            <person name="Souciet J.-L."/>
            <person name="Wincker P."/>
            <person name="Scholz U."/>
            <person name="Neuveglise N."/>
        </authorList>
    </citation>
    <scope>NUCLEOTIDE SEQUENCE</scope>
    <source>
        <strain evidence="8">LS3</strain>
    </source>
</reference>
<name>A0A060T666_BLAAD</name>
<organism evidence="8">
    <name type="scientific">Blastobotrys adeninivorans</name>
    <name type="common">Yeast</name>
    <name type="synonym">Arxula adeninivorans</name>
    <dbReference type="NCBI Taxonomy" id="409370"/>
    <lineage>
        <taxon>Eukaryota</taxon>
        <taxon>Fungi</taxon>
        <taxon>Dikarya</taxon>
        <taxon>Ascomycota</taxon>
        <taxon>Saccharomycotina</taxon>
        <taxon>Dipodascomycetes</taxon>
        <taxon>Dipodascales</taxon>
        <taxon>Trichomonascaceae</taxon>
        <taxon>Blastobotrys</taxon>
    </lineage>
</organism>
<dbReference type="PANTHER" id="PTHR30468">
    <property type="entry name" value="ALPHA-KETOGLUTARATE-DEPENDENT SULFONATE DIOXYGENASE"/>
    <property type="match status" value="1"/>
</dbReference>
<evidence type="ECO:0000256" key="6">
    <source>
        <dbReference type="ARBA" id="ARBA00023004"/>
    </source>
</evidence>
<dbReference type="InterPro" id="IPR051323">
    <property type="entry name" value="AtsK-like"/>
</dbReference>
<sequence length="392" mass="44389">MAPTTVSPAAAAPLPQAKGNKPIEIINAELARLELKDRQGKEYEYEHLRPTFPDIKYPPLELFEVRDKALDADKSFKNLFAAATEVRHLTPKIGTELVGVNLANLTDAQKDELALLTSYRGVVFFRDQKDLDIQKQLDLGRYWGKLHVHATTGQPKAWKEQNLEEVHVVWSDEKRLPATSFSQTYLWHSDVTYELQPPSYTTLKLLDGPEDGGDTLWVLGYALYDQLSPGLQKYLEGLTALHSAHEQADDSRRDGRPIRREPIVSEHPLVRTHPVTGYKSLFVNPGFTRAIKGVPKGESDAILNYLFTLIATAQEYSVRFKWNKNDVALWDNRITTHSATYGFWPARRHAVRVTVHGEKPYFDGGVSQQEELDKVLGLTRNLDGTKKANYND</sequence>
<dbReference type="Pfam" id="PF02668">
    <property type="entry name" value="TauD"/>
    <property type="match status" value="1"/>
</dbReference>
<keyword evidence="6" id="KW-0408">Iron</keyword>
<dbReference type="EMBL" id="HG937692">
    <property type="protein sequence ID" value="CDP36605.1"/>
    <property type="molecule type" value="Genomic_DNA"/>
</dbReference>
<evidence type="ECO:0000256" key="1">
    <source>
        <dbReference type="ARBA" id="ARBA00001954"/>
    </source>
</evidence>
<proteinExistence type="inferred from homology"/>
<comment type="similarity">
    <text evidence="2">Belongs to the TfdA dioxygenase family.</text>
</comment>
<dbReference type="Gene3D" id="3.60.130.10">
    <property type="entry name" value="Clavaminate synthase-like"/>
    <property type="match status" value="1"/>
</dbReference>
<evidence type="ECO:0000256" key="5">
    <source>
        <dbReference type="ARBA" id="ARBA00023002"/>
    </source>
</evidence>
<dbReference type="InterPro" id="IPR042098">
    <property type="entry name" value="TauD-like_sf"/>
</dbReference>
<protein>
    <submittedName>
        <fullName evidence="8">ARAD1B16896p</fullName>
    </submittedName>
</protein>
<reference evidence="8" key="1">
    <citation type="submission" date="2014-02" db="EMBL/GenBank/DDBJ databases">
        <authorList>
            <person name="Genoscope - CEA"/>
        </authorList>
    </citation>
    <scope>NUCLEOTIDE SEQUENCE</scope>
    <source>
        <strain evidence="8">LS3</strain>
    </source>
</reference>
<gene>
    <name evidence="8" type="ORF">GNLVRS02_ARAD1B16896g</name>
</gene>
<comment type="cofactor">
    <cofactor evidence="1">
        <name>Fe(2+)</name>
        <dbReference type="ChEBI" id="CHEBI:29033"/>
    </cofactor>
</comment>
<dbReference type="PANTHER" id="PTHR30468:SF31">
    <property type="entry name" value="ALPHA-KETOGLUTARATE-DEPENDENT SULFONATE DIOXYGENASE-RELATED"/>
    <property type="match status" value="1"/>
</dbReference>
<evidence type="ECO:0000259" key="7">
    <source>
        <dbReference type="Pfam" id="PF02668"/>
    </source>
</evidence>
<dbReference type="AlphaFoldDB" id="A0A060T666"/>
<evidence type="ECO:0000256" key="3">
    <source>
        <dbReference type="ARBA" id="ARBA00022723"/>
    </source>
</evidence>
<evidence type="ECO:0000313" key="8">
    <source>
        <dbReference type="EMBL" id="CDP36605.1"/>
    </source>
</evidence>
<keyword evidence="3" id="KW-0479">Metal-binding</keyword>
<dbReference type="GO" id="GO:0046872">
    <property type="term" value="F:metal ion binding"/>
    <property type="evidence" value="ECO:0007669"/>
    <property type="project" value="UniProtKB-KW"/>
</dbReference>
<evidence type="ECO:0000256" key="2">
    <source>
        <dbReference type="ARBA" id="ARBA00005896"/>
    </source>
</evidence>
<dbReference type="GO" id="GO:0005737">
    <property type="term" value="C:cytoplasm"/>
    <property type="evidence" value="ECO:0007669"/>
    <property type="project" value="TreeGrafter"/>
</dbReference>
<keyword evidence="4" id="KW-0223">Dioxygenase</keyword>
<dbReference type="PhylomeDB" id="A0A060T666"/>
<dbReference type="InterPro" id="IPR003819">
    <property type="entry name" value="TauD/TfdA-like"/>
</dbReference>
<evidence type="ECO:0000256" key="4">
    <source>
        <dbReference type="ARBA" id="ARBA00022964"/>
    </source>
</evidence>
<keyword evidence="5" id="KW-0560">Oxidoreductase</keyword>